<dbReference type="EMBL" id="DF849290">
    <property type="protein sequence ID" value="GAT56496.1"/>
    <property type="molecule type" value="Genomic_DNA"/>
</dbReference>
<dbReference type="NCBIfam" id="TIGR00401">
    <property type="entry name" value="msrA"/>
    <property type="match status" value="1"/>
</dbReference>
<dbReference type="SUPFAM" id="SSF55068">
    <property type="entry name" value="Peptide methionine sulfoxide reductase"/>
    <property type="match status" value="1"/>
</dbReference>
<dbReference type="InterPro" id="IPR036509">
    <property type="entry name" value="Met_Sox_Rdtase_MsrA_sf"/>
</dbReference>
<comment type="similarity">
    <text evidence="1">Belongs to the MsrA Met sulfoxide reductase family.</text>
</comment>
<gene>
    <name evidence="6" type="ORF">MCHLO_13142</name>
</gene>
<proteinExistence type="inferred from homology"/>
<evidence type="ECO:0000256" key="3">
    <source>
        <dbReference type="ARBA" id="ARBA00023002"/>
    </source>
</evidence>
<evidence type="ECO:0000256" key="2">
    <source>
        <dbReference type="ARBA" id="ARBA00012502"/>
    </source>
</evidence>
<protein>
    <recommendedName>
        <fullName evidence="2">peptide-methionine (S)-S-oxide reductase</fullName>
        <ecNumber evidence="2">1.8.4.11</ecNumber>
    </recommendedName>
    <alternativeName>
        <fullName evidence="4">Peptide-methionine (S)-S-oxide reductase</fullName>
    </alternativeName>
</protein>
<name>A0ABQ0M0Z3_MYCCL</name>
<reference evidence="6" key="1">
    <citation type="submission" date="2014-09" db="EMBL/GenBank/DDBJ databases">
        <title>Genome sequence of the luminous mushroom Mycena chlorophos for searching fungal bioluminescence genes.</title>
        <authorList>
            <person name="Tanaka Y."/>
            <person name="Kasuga D."/>
            <person name="Oba Y."/>
            <person name="Hase S."/>
            <person name="Sato K."/>
            <person name="Oba Y."/>
            <person name="Sakakibara Y."/>
        </authorList>
    </citation>
    <scope>NUCLEOTIDE SEQUENCE</scope>
</reference>
<evidence type="ECO:0000256" key="4">
    <source>
        <dbReference type="ARBA" id="ARBA00030643"/>
    </source>
</evidence>
<evidence type="ECO:0000256" key="1">
    <source>
        <dbReference type="ARBA" id="ARBA00005591"/>
    </source>
</evidence>
<evidence type="ECO:0000259" key="5">
    <source>
        <dbReference type="Pfam" id="PF01625"/>
    </source>
</evidence>
<evidence type="ECO:0000313" key="6">
    <source>
        <dbReference type="EMBL" id="GAT56497.1"/>
    </source>
</evidence>
<dbReference type="PANTHER" id="PTHR43774:SF1">
    <property type="entry name" value="PEPTIDE METHIONINE SULFOXIDE REDUCTASE MSRA 2"/>
    <property type="match status" value="1"/>
</dbReference>
<dbReference type="InterPro" id="IPR002569">
    <property type="entry name" value="Met_Sox_Rdtase_MsrA_dom"/>
</dbReference>
<organism evidence="6 7">
    <name type="scientific">Mycena chlorophos</name>
    <name type="common">Agaric fungus</name>
    <name type="synonym">Agaricus chlorophos</name>
    <dbReference type="NCBI Taxonomy" id="658473"/>
    <lineage>
        <taxon>Eukaryota</taxon>
        <taxon>Fungi</taxon>
        <taxon>Dikarya</taxon>
        <taxon>Basidiomycota</taxon>
        <taxon>Agaricomycotina</taxon>
        <taxon>Agaricomycetes</taxon>
        <taxon>Agaricomycetidae</taxon>
        <taxon>Agaricales</taxon>
        <taxon>Marasmiineae</taxon>
        <taxon>Mycenaceae</taxon>
        <taxon>Mycena</taxon>
    </lineage>
</organism>
<sequence length="490" mass="54799">MSSSPEIAIFASGCFWGTEHIFVKHFPPSKGILKTTVGYTGGKESSTNPDYRTVCSGATQHAEAVRIEFDPKIVAYEDLVEFFYRTHDPTTLDRQGPDVGTQYRSAIFTTTPEQATIAQRVTEEVQAKHFTPNGKTIVTTIQAAGQWWDAEEYHQLYLFNNPGGRVPSATSRTSAIRAAHVPAAKITVSDVKKTGIESVPRSRHLHLTTTMDSQLTLVNTSPALVLKFSANSMSNATLYTEDDAETTSTRPVRRAVYTLSTQVLSRTGEYSIAELRSARDKRLIARITRRSIKADTVWFPPNDSDTEAAGEEQWKISKWMKRCKLSDGSYGHVINAEIGQCVLRRHPEYRLALFTEFDSDTPVAYWTHTTPSSSSKLPSLLISPLVPSFLHAQVVCAFLIEELKLRMRMPEDQEGSLRGKVYMLDLPLPLHLRNRPGWRYTQAGRVEPPPSAILLPRHRRDIHLFPDMHFKSASHGSGFGFGVPLPEPQS</sequence>
<dbReference type="Pfam" id="PF01625">
    <property type="entry name" value="PMSR"/>
    <property type="match status" value="1"/>
</dbReference>
<feature type="domain" description="Peptide methionine sulphoxide reductase MsrA" evidence="5">
    <location>
        <begin position="8"/>
        <end position="164"/>
    </location>
</feature>
<dbReference type="PANTHER" id="PTHR43774">
    <property type="entry name" value="PEPTIDE METHIONINE SULFOXIDE REDUCTASE"/>
    <property type="match status" value="1"/>
</dbReference>
<keyword evidence="7" id="KW-1185">Reference proteome</keyword>
<dbReference type="EC" id="1.8.4.11" evidence="2"/>
<keyword evidence="3" id="KW-0560">Oxidoreductase</keyword>
<accession>A0ABQ0M0Z3</accession>
<dbReference type="HAMAP" id="MF_01401">
    <property type="entry name" value="MsrA"/>
    <property type="match status" value="1"/>
</dbReference>
<dbReference type="Gene3D" id="3.30.1060.10">
    <property type="entry name" value="Peptide methionine sulphoxide reductase MsrA"/>
    <property type="match status" value="1"/>
</dbReference>
<dbReference type="EMBL" id="DF849290">
    <property type="protein sequence ID" value="GAT56497.1"/>
    <property type="molecule type" value="Genomic_DNA"/>
</dbReference>
<dbReference type="Proteomes" id="UP000815677">
    <property type="component" value="Unassembled WGS sequence"/>
</dbReference>
<evidence type="ECO:0000313" key="7">
    <source>
        <dbReference type="Proteomes" id="UP000815677"/>
    </source>
</evidence>